<keyword evidence="2" id="KW-1185">Reference proteome</keyword>
<protein>
    <submittedName>
        <fullName evidence="1">Uncharacterized protein</fullName>
    </submittedName>
</protein>
<dbReference type="Proteomes" id="UP001266807">
    <property type="component" value="Unassembled WGS sequence"/>
</dbReference>
<evidence type="ECO:0000313" key="1">
    <source>
        <dbReference type="EMBL" id="MDR6779405.1"/>
    </source>
</evidence>
<sequence>MSMYSQVKFSLRMTENKVLKINNEFSKLPRCGHDDFITLNGDIINAKITLNYGLKTLIEFLKELE</sequence>
<reference evidence="1 2" key="1">
    <citation type="submission" date="2023-07" db="EMBL/GenBank/DDBJ databases">
        <title>Sorghum-associated microbial communities from plants grown in Nebraska, USA.</title>
        <authorList>
            <person name="Schachtman D."/>
        </authorList>
    </citation>
    <scope>NUCLEOTIDE SEQUENCE [LARGE SCALE GENOMIC DNA]</scope>
    <source>
        <strain evidence="1 2">BE143</strain>
    </source>
</reference>
<name>A0ABU1QKR7_9BACL</name>
<proteinExistence type="predicted"/>
<accession>A0ABU1QKR7</accession>
<comment type="caution">
    <text evidence="1">The sequence shown here is derived from an EMBL/GenBank/DDBJ whole genome shotgun (WGS) entry which is preliminary data.</text>
</comment>
<dbReference type="EMBL" id="JAVDUG010000004">
    <property type="protein sequence ID" value="MDR6779405.1"/>
    <property type="molecule type" value="Genomic_DNA"/>
</dbReference>
<gene>
    <name evidence="1" type="ORF">J2W98_003685</name>
</gene>
<organism evidence="1 2">
    <name type="scientific">Paenibacillus peoriae</name>
    <dbReference type="NCBI Taxonomy" id="59893"/>
    <lineage>
        <taxon>Bacteria</taxon>
        <taxon>Bacillati</taxon>
        <taxon>Bacillota</taxon>
        <taxon>Bacilli</taxon>
        <taxon>Bacillales</taxon>
        <taxon>Paenibacillaceae</taxon>
        <taxon>Paenibacillus</taxon>
    </lineage>
</organism>
<evidence type="ECO:0000313" key="2">
    <source>
        <dbReference type="Proteomes" id="UP001266807"/>
    </source>
</evidence>